<dbReference type="InterPro" id="IPR000073">
    <property type="entry name" value="AB_hydrolase_1"/>
</dbReference>
<proteinExistence type="predicted"/>
<feature type="domain" description="AB hydrolase-1" evidence="1">
    <location>
        <begin position="14"/>
        <end position="131"/>
    </location>
</feature>
<dbReference type="EMBL" id="QKYN01000090">
    <property type="protein sequence ID" value="RAG83307.1"/>
    <property type="molecule type" value="Genomic_DNA"/>
</dbReference>
<comment type="caution">
    <text evidence="2">The sequence shown here is derived from an EMBL/GenBank/DDBJ whole genome shotgun (WGS) entry which is preliminary data.</text>
</comment>
<organism evidence="2 3">
    <name type="scientific">Streptacidiphilus pinicola</name>
    <dbReference type="NCBI Taxonomy" id="2219663"/>
    <lineage>
        <taxon>Bacteria</taxon>
        <taxon>Bacillati</taxon>
        <taxon>Actinomycetota</taxon>
        <taxon>Actinomycetes</taxon>
        <taxon>Kitasatosporales</taxon>
        <taxon>Streptomycetaceae</taxon>
        <taxon>Streptacidiphilus</taxon>
    </lineage>
</organism>
<gene>
    <name evidence="2" type="ORF">DN069_22940</name>
</gene>
<dbReference type="Gene3D" id="3.40.50.1820">
    <property type="entry name" value="alpha/beta hydrolase"/>
    <property type="match status" value="1"/>
</dbReference>
<sequence length="382" mass="40821">MHVLEVGRPQARQVVVLVPGQFGAADDFRALAEELVARLPDTQVWAVDRREQDLADLSGFRSGPDAAAAYYLGGHYRVQTPQTAAYVGQWGLAVELDDLRQIVLAARDHGRHQVVLGGHSWGATTALAYAAWDFDGRPGYRDLSGLVNLDGGVHDAFAGQGDVYRLTAAQAAAWQRQIAGGAVFDGSLAAVAGRPETLQILQQLAGAYAVAAPDAPSTLAPRLPAPLRPNHPVSNAGLITWMLASHPLAAEMSINPAYTRSATAARALAGPVPAALEWYWPNRLTLDLEAADPFRPTPAGRLLGLRLWHAAQIDVPLYSFASGLTHGTVNAAARWVVDHSRIPAATFAENDAMTHLDTLWAAPGRSTVLSTLAPFLARLDER</sequence>
<dbReference type="Pfam" id="PF00561">
    <property type="entry name" value="Abhydrolase_1"/>
    <property type="match status" value="1"/>
</dbReference>
<keyword evidence="2" id="KW-0378">Hydrolase</keyword>
<reference evidence="2 3" key="1">
    <citation type="submission" date="2018-06" db="EMBL/GenBank/DDBJ databases">
        <title>Streptacidiphilus pinicola sp. nov., isolated from pine grove soil.</title>
        <authorList>
            <person name="Roh S.G."/>
            <person name="Park S."/>
            <person name="Kim M.-K."/>
            <person name="Yun B.-R."/>
            <person name="Park J."/>
            <person name="Kim M.J."/>
            <person name="Kim Y.S."/>
            <person name="Kim S.B."/>
        </authorList>
    </citation>
    <scope>NUCLEOTIDE SEQUENCE [LARGE SCALE GENOMIC DNA]</scope>
    <source>
        <strain evidence="2 3">MMS16-CNU450</strain>
    </source>
</reference>
<dbReference type="SUPFAM" id="SSF53474">
    <property type="entry name" value="alpha/beta-Hydrolases"/>
    <property type="match status" value="1"/>
</dbReference>
<dbReference type="OrthoDB" id="24310at2"/>
<dbReference type="GO" id="GO:0016787">
    <property type="term" value="F:hydrolase activity"/>
    <property type="evidence" value="ECO:0007669"/>
    <property type="project" value="UniProtKB-KW"/>
</dbReference>
<keyword evidence="3" id="KW-1185">Reference proteome</keyword>
<accession>A0A2X0IFM6</accession>
<dbReference type="Proteomes" id="UP000248889">
    <property type="component" value="Unassembled WGS sequence"/>
</dbReference>
<dbReference type="AlphaFoldDB" id="A0A2X0IFM6"/>
<protein>
    <submittedName>
        <fullName evidence="2">Alpha/beta hydrolase</fullName>
    </submittedName>
</protein>
<evidence type="ECO:0000313" key="3">
    <source>
        <dbReference type="Proteomes" id="UP000248889"/>
    </source>
</evidence>
<evidence type="ECO:0000259" key="1">
    <source>
        <dbReference type="Pfam" id="PF00561"/>
    </source>
</evidence>
<name>A0A2X0IFM6_9ACTN</name>
<evidence type="ECO:0000313" key="2">
    <source>
        <dbReference type="EMBL" id="RAG83307.1"/>
    </source>
</evidence>
<dbReference type="InterPro" id="IPR029058">
    <property type="entry name" value="AB_hydrolase_fold"/>
</dbReference>